<evidence type="ECO:0000313" key="3">
    <source>
        <dbReference type="Proteomes" id="UP000813462"/>
    </source>
</evidence>
<dbReference type="AlphaFoldDB" id="A0A978VID7"/>
<protein>
    <submittedName>
        <fullName evidence="2">Uncharacterized protein</fullName>
    </submittedName>
</protein>
<reference evidence="2" key="1">
    <citation type="journal article" date="2021" name="Front. Plant Sci.">
        <title>Chromosome-Scale Genome Assembly for Chinese Sour Jujube and Insights Into Its Genome Evolution and Domestication Signature.</title>
        <authorList>
            <person name="Shen L.-Y."/>
            <person name="Luo H."/>
            <person name="Wang X.-L."/>
            <person name="Wang X.-M."/>
            <person name="Qiu X.-J."/>
            <person name="Liu H."/>
            <person name="Zhou S.-S."/>
            <person name="Jia K.-H."/>
            <person name="Nie S."/>
            <person name="Bao Y.-T."/>
            <person name="Zhang R.-G."/>
            <person name="Yun Q.-Z."/>
            <person name="Chai Y.-H."/>
            <person name="Lu J.-Y."/>
            <person name="Li Y."/>
            <person name="Zhao S.-W."/>
            <person name="Mao J.-F."/>
            <person name="Jia S.-G."/>
            <person name="Mao Y.-M."/>
        </authorList>
    </citation>
    <scope>NUCLEOTIDE SEQUENCE</scope>
    <source>
        <strain evidence="2">AT0</strain>
        <tissue evidence="2">Leaf</tissue>
    </source>
</reference>
<gene>
    <name evidence="2" type="ORF">FEM48_Zijuj04G0067000</name>
</gene>
<sequence length="82" mass="9194">MKAFMMLSYPAFPALFCLLSHRQGTEWKGSMRKGKKLPSPFSNNSNSASKASVSRAPKLSSSELRLRFTTLSIVKFFSCVDR</sequence>
<comment type="caution">
    <text evidence="2">The sequence shown here is derived from an EMBL/GenBank/DDBJ whole genome shotgun (WGS) entry which is preliminary data.</text>
</comment>
<evidence type="ECO:0000313" key="2">
    <source>
        <dbReference type="EMBL" id="KAH7532856.1"/>
    </source>
</evidence>
<proteinExistence type="predicted"/>
<feature type="region of interest" description="Disordered" evidence="1">
    <location>
        <begin position="29"/>
        <end position="60"/>
    </location>
</feature>
<evidence type="ECO:0000256" key="1">
    <source>
        <dbReference type="SAM" id="MobiDB-lite"/>
    </source>
</evidence>
<feature type="compositionally biased region" description="Low complexity" evidence="1">
    <location>
        <begin position="39"/>
        <end position="56"/>
    </location>
</feature>
<organism evidence="2 3">
    <name type="scientific">Ziziphus jujuba var. spinosa</name>
    <dbReference type="NCBI Taxonomy" id="714518"/>
    <lineage>
        <taxon>Eukaryota</taxon>
        <taxon>Viridiplantae</taxon>
        <taxon>Streptophyta</taxon>
        <taxon>Embryophyta</taxon>
        <taxon>Tracheophyta</taxon>
        <taxon>Spermatophyta</taxon>
        <taxon>Magnoliopsida</taxon>
        <taxon>eudicotyledons</taxon>
        <taxon>Gunneridae</taxon>
        <taxon>Pentapetalae</taxon>
        <taxon>rosids</taxon>
        <taxon>fabids</taxon>
        <taxon>Rosales</taxon>
        <taxon>Rhamnaceae</taxon>
        <taxon>Paliureae</taxon>
        <taxon>Ziziphus</taxon>
    </lineage>
</organism>
<dbReference type="EMBL" id="JAEACU010000004">
    <property type="protein sequence ID" value="KAH7532856.1"/>
    <property type="molecule type" value="Genomic_DNA"/>
</dbReference>
<name>A0A978VID7_ZIZJJ</name>
<accession>A0A978VID7</accession>
<dbReference type="Proteomes" id="UP000813462">
    <property type="component" value="Unassembled WGS sequence"/>
</dbReference>